<accession>A0AAD9Q9U7</accession>
<evidence type="ECO:0000256" key="1">
    <source>
        <dbReference type="SAM" id="MobiDB-lite"/>
    </source>
</evidence>
<organism evidence="2 3">
    <name type="scientific">Acropora cervicornis</name>
    <name type="common">Staghorn coral</name>
    <dbReference type="NCBI Taxonomy" id="6130"/>
    <lineage>
        <taxon>Eukaryota</taxon>
        <taxon>Metazoa</taxon>
        <taxon>Cnidaria</taxon>
        <taxon>Anthozoa</taxon>
        <taxon>Hexacorallia</taxon>
        <taxon>Scleractinia</taxon>
        <taxon>Astrocoeniina</taxon>
        <taxon>Acroporidae</taxon>
        <taxon>Acropora</taxon>
    </lineage>
</organism>
<dbReference type="Proteomes" id="UP001249851">
    <property type="component" value="Unassembled WGS sequence"/>
</dbReference>
<keyword evidence="3" id="KW-1185">Reference proteome</keyword>
<feature type="compositionally biased region" description="Polar residues" evidence="1">
    <location>
        <begin position="125"/>
        <end position="134"/>
    </location>
</feature>
<feature type="region of interest" description="Disordered" evidence="1">
    <location>
        <begin position="125"/>
        <end position="145"/>
    </location>
</feature>
<sequence>MFVEKLRRKLLFFSLHRDRWHTPIHEVRDTCEKQLIEFKKDIAGLEEQRRKYKFLPTEDKVPLENEENYENEKLATEQSDENASCTDKNVSIEASIENSAVTQRLRRTKSLSRFRLISLSASNDISRTPSSISEHGTEVSMDQDQPDKVATEMQMMRIKSSRMEKRRLVLRKKIEQLDKNTQCENHYS</sequence>
<gene>
    <name evidence="2" type="ORF">P5673_020515</name>
</gene>
<dbReference type="AlphaFoldDB" id="A0AAD9Q9U7"/>
<evidence type="ECO:0000313" key="3">
    <source>
        <dbReference type="Proteomes" id="UP001249851"/>
    </source>
</evidence>
<evidence type="ECO:0000313" key="2">
    <source>
        <dbReference type="EMBL" id="KAK2557399.1"/>
    </source>
</evidence>
<protein>
    <submittedName>
        <fullName evidence="2">Uncharacterized protein</fullName>
    </submittedName>
</protein>
<feature type="region of interest" description="Disordered" evidence="1">
    <location>
        <begin position="62"/>
        <end position="83"/>
    </location>
</feature>
<dbReference type="EMBL" id="JARQWQ010000050">
    <property type="protein sequence ID" value="KAK2557399.1"/>
    <property type="molecule type" value="Genomic_DNA"/>
</dbReference>
<reference evidence="2" key="2">
    <citation type="journal article" date="2023" name="Science">
        <title>Genomic signatures of disease resistance in endangered staghorn corals.</title>
        <authorList>
            <person name="Vollmer S.V."/>
            <person name="Selwyn J.D."/>
            <person name="Despard B.A."/>
            <person name="Roesel C.L."/>
        </authorList>
    </citation>
    <scope>NUCLEOTIDE SEQUENCE</scope>
    <source>
        <strain evidence="2">K2</strain>
    </source>
</reference>
<name>A0AAD9Q9U7_ACRCE</name>
<proteinExistence type="predicted"/>
<reference evidence="2" key="1">
    <citation type="journal article" date="2023" name="G3 (Bethesda)">
        <title>Whole genome assembly and annotation of the endangered Caribbean coral Acropora cervicornis.</title>
        <authorList>
            <person name="Selwyn J.D."/>
            <person name="Vollmer S.V."/>
        </authorList>
    </citation>
    <scope>NUCLEOTIDE SEQUENCE</scope>
    <source>
        <strain evidence="2">K2</strain>
    </source>
</reference>
<comment type="caution">
    <text evidence="2">The sequence shown here is derived from an EMBL/GenBank/DDBJ whole genome shotgun (WGS) entry which is preliminary data.</text>
</comment>